<dbReference type="InterPro" id="IPR047817">
    <property type="entry name" value="ABC2_TM_bact-type"/>
</dbReference>
<dbReference type="RefSeq" id="WP_088254645.1">
    <property type="nucleotide sequence ID" value="NZ_NIDE01000004.1"/>
</dbReference>
<sequence length="273" mass="30360">MRAAFILFWQAALARTYPRVAWMFRNRTWLLQETLLPMLSVAAFAYVYEAMNAPRAYIGFVVLGAAMTTFWMNVLWSMGAHLYWERDSGNLELYVMSPAPMMGILAGMALGGATTTIVRALAIVATGVIIFDVPVNPSSWWLLSLVFGLTMIALYGLGMMFASVFLLFGREAWHTVNLLQEPVYLLTGMNFPVKVLGQMVHYALPGIALLIPLTAGMDAMRQVLFGAPGLLDVWPEIGLLAVLSVVFLFAARWCLVILERKARVEGTLSVKWQ</sequence>
<name>A0A225E592_9BACT</name>
<feature type="transmembrane region" description="Helical" evidence="5">
    <location>
        <begin position="237"/>
        <end position="258"/>
    </location>
</feature>
<reference evidence="8" key="1">
    <citation type="submission" date="2017-06" db="EMBL/GenBank/DDBJ databases">
        <title>Genome analysis of Fimbriiglobus ruber SP5, the first member of the order Planctomycetales with confirmed chitinolytic capability.</title>
        <authorList>
            <person name="Ravin N.V."/>
            <person name="Rakitin A.L."/>
            <person name="Ivanova A.A."/>
            <person name="Beletsky A.V."/>
            <person name="Kulichevskaya I.S."/>
            <person name="Mardanov A.V."/>
            <person name="Dedysh S.N."/>
        </authorList>
    </citation>
    <scope>NUCLEOTIDE SEQUENCE [LARGE SCALE GENOMIC DNA]</scope>
    <source>
        <strain evidence="8">SP5</strain>
    </source>
</reference>
<dbReference type="PANTHER" id="PTHR43027:SF1">
    <property type="entry name" value="DOXORUBICIN RESISTANCE ABC TRANSPORTER PERMEASE PROTEIN DRRC-RELATED"/>
    <property type="match status" value="1"/>
</dbReference>
<protein>
    <recommendedName>
        <fullName evidence="5">Transport permease protein</fullName>
    </recommendedName>
</protein>
<accession>A0A225E592</accession>
<feature type="transmembrane region" description="Helical" evidence="5">
    <location>
        <begin position="141"/>
        <end position="168"/>
    </location>
</feature>
<feature type="transmembrane region" description="Helical" evidence="5">
    <location>
        <begin position="117"/>
        <end position="135"/>
    </location>
</feature>
<keyword evidence="2 5" id="KW-0812">Transmembrane</keyword>
<feature type="domain" description="ABC transmembrane type-2" evidence="6">
    <location>
        <begin position="28"/>
        <end position="258"/>
    </location>
</feature>
<comment type="similarity">
    <text evidence="5">Belongs to the ABC-2 integral membrane protein family.</text>
</comment>
<keyword evidence="5" id="KW-0813">Transport</keyword>
<dbReference type="EMBL" id="NIDE01000004">
    <property type="protein sequence ID" value="OWK43845.1"/>
    <property type="molecule type" value="Genomic_DNA"/>
</dbReference>
<comment type="caution">
    <text evidence="7">The sequence shown here is derived from an EMBL/GenBank/DDBJ whole genome shotgun (WGS) entry which is preliminary data.</text>
</comment>
<evidence type="ECO:0000313" key="7">
    <source>
        <dbReference type="EMBL" id="OWK43845.1"/>
    </source>
</evidence>
<feature type="transmembrane region" description="Helical" evidence="5">
    <location>
        <begin position="91"/>
        <end position="110"/>
    </location>
</feature>
<dbReference type="GO" id="GO:0005886">
    <property type="term" value="C:plasma membrane"/>
    <property type="evidence" value="ECO:0007669"/>
    <property type="project" value="UniProtKB-SubCell"/>
</dbReference>
<evidence type="ECO:0000256" key="3">
    <source>
        <dbReference type="ARBA" id="ARBA00022989"/>
    </source>
</evidence>
<feature type="transmembrane region" description="Helical" evidence="5">
    <location>
        <begin position="30"/>
        <end position="48"/>
    </location>
</feature>
<proteinExistence type="inferred from homology"/>
<keyword evidence="3 5" id="KW-1133">Transmembrane helix</keyword>
<evidence type="ECO:0000256" key="5">
    <source>
        <dbReference type="RuleBase" id="RU361157"/>
    </source>
</evidence>
<feature type="transmembrane region" description="Helical" evidence="5">
    <location>
        <begin position="199"/>
        <end position="217"/>
    </location>
</feature>
<dbReference type="InterPro" id="IPR052902">
    <property type="entry name" value="ABC-2_transporter"/>
</dbReference>
<evidence type="ECO:0000256" key="1">
    <source>
        <dbReference type="ARBA" id="ARBA00004141"/>
    </source>
</evidence>
<organism evidence="7 8">
    <name type="scientific">Fimbriiglobus ruber</name>
    <dbReference type="NCBI Taxonomy" id="1908690"/>
    <lineage>
        <taxon>Bacteria</taxon>
        <taxon>Pseudomonadati</taxon>
        <taxon>Planctomycetota</taxon>
        <taxon>Planctomycetia</taxon>
        <taxon>Gemmatales</taxon>
        <taxon>Gemmataceae</taxon>
        <taxon>Fimbriiglobus</taxon>
    </lineage>
</organism>
<keyword evidence="5" id="KW-1003">Cell membrane</keyword>
<comment type="subcellular location">
    <subcellularLocation>
        <location evidence="5">Cell membrane</location>
        <topology evidence="5">Multi-pass membrane protein</topology>
    </subcellularLocation>
    <subcellularLocation>
        <location evidence="1">Membrane</location>
        <topology evidence="1">Multi-pass membrane protein</topology>
    </subcellularLocation>
</comment>
<dbReference type="PANTHER" id="PTHR43027">
    <property type="entry name" value="DOXORUBICIN RESISTANCE ABC TRANSPORTER PERMEASE PROTEIN DRRC-RELATED"/>
    <property type="match status" value="1"/>
</dbReference>
<evidence type="ECO:0000256" key="4">
    <source>
        <dbReference type="ARBA" id="ARBA00023136"/>
    </source>
</evidence>
<dbReference type="OrthoDB" id="9788252at2"/>
<dbReference type="Pfam" id="PF01061">
    <property type="entry name" value="ABC2_membrane"/>
    <property type="match status" value="1"/>
</dbReference>
<keyword evidence="8" id="KW-1185">Reference proteome</keyword>
<gene>
    <name evidence="7" type="ORF">FRUB_03444</name>
</gene>
<dbReference type="Proteomes" id="UP000214646">
    <property type="component" value="Unassembled WGS sequence"/>
</dbReference>
<dbReference type="AlphaFoldDB" id="A0A225E592"/>
<dbReference type="GO" id="GO:0140359">
    <property type="term" value="F:ABC-type transporter activity"/>
    <property type="evidence" value="ECO:0007669"/>
    <property type="project" value="InterPro"/>
</dbReference>
<evidence type="ECO:0000313" key="8">
    <source>
        <dbReference type="Proteomes" id="UP000214646"/>
    </source>
</evidence>
<dbReference type="InterPro" id="IPR013525">
    <property type="entry name" value="ABC2_TM"/>
</dbReference>
<evidence type="ECO:0000256" key="2">
    <source>
        <dbReference type="ARBA" id="ARBA00022692"/>
    </source>
</evidence>
<evidence type="ECO:0000259" key="6">
    <source>
        <dbReference type="PROSITE" id="PS51012"/>
    </source>
</evidence>
<dbReference type="PROSITE" id="PS51012">
    <property type="entry name" value="ABC_TM2"/>
    <property type="match status" value="1"/>
</dbReference>
<feature type="transmembrane region" description="Helical" evidence="5">
    <location>
        <begin position="60"/>
        <end position="79"/>
    </location>
</feature>
<keyword evidence="4 5" id="KW-0472">Membrane</keyword>